<gene>
    <name evidence="1" type="ORF">THIOM_004522</name>
</gene>
<dbReference type="Proteomes" id="UP000076962">
    <property type="component" value="Unassembled WGS sequence"/>
</dbReference>
<dbReference type="EMBL" id="LUTY01002653">
    <property type="protein sequence ID" value="OAD19816.1"/>
    <property type="molecule type" value="Genomic_DNA"/>
</dbReference>
<protein>
    <submittedName>
        <fullName evidence="1">Uncharacterized protein</fullName>
    </submittedName>
</protein>
<accession>A0A176RVR6</accession>
<evidence type="ECO:0000313" key="2">
    <source>
        <dbReference type="Proteomes" id="UP000076962"/>
    </source>
</evidence>
<sequence>MLYKAFPIETEVIVDELGENLDEETTDNYFATIRFLQREGFIHYQKLHYSAFKGVVLTAKGLKILDTMADALADEKARGAVIREVIKLSV</sequence>
<name>A0A176RVR6_9GAMM</name>
<reference evidence="1 2" key="1">
    <citation type="submission" date="2016-05" db="EMBL/GenBank/DDBJ databases">
        <title>Single-cell genome of chain-forming Candidatus Thiomargarita nelsonii and comparison to other large sulfur-oxidizing bacteria.</title>
        <authorList>
            <person name="Winkel M."/>
            <person name="Salman V."/>
            <person name="Woyke T."/>
            <person name="Schulz-Vogt H."/>
            <person name="Richter M."/>
            <person name="Flood B."/>
            <person name="Bailey J."/>
            <person name="Amann R."/>
            <person name="Mussmann M."/>
        </authorList>
    </citation>
    <scope>NUCLEOTIDE SEQUENCE [LARGE SCALE GENOMIC DNA]</scope>
    <source>
        <strain evidence="1 2">THI036</strain>
    </source>
</reference>
<proteinExistence type="predicted"/>
<evidence type="ECO:0000313" key="1">
    <source>
        <dbReference type="EMBL" id="OAD19816.1"/>
    </source>
</evidence>
<keyword evidence="2" id="KW-1185">Reference proteome</keyword>
<dbReference type="AlphaFoldDB" id="A0A176RVR6"/>
<organism evidence="1 2">
    <name type="scientific">Candidatus Thiomargarita nelsonii</name>
    <dbReference type="NCBI Taxonomy" id="1003181"/>
    <lineage>
        <taxon>Bacteria</taxon>
        <taxon>Pseudomonadati</taxon>
        <taxon>Pseudomonadota</taxon>
        <taxon>Gammaproteobacteria</taxon>
        <taxon>Thiotrichales</taxon>
        <taxon>Thiotrichaceae</taxon>
        <taxon>Thiomargarita</taxon>
    </lineage>
</organism>
<comment type="caution">
    <text evidence="1">The sequence shown here is derived from an EMBL/GenBank/DDBJ whole genome shotgun (WGS) entry which is preliminary data.</text>
</comment>